<dbReference type="PANTHER" id="PTHR27002:SF616">
    <property type="entry name" value="RECEPTOR-LIKE SERINE_THREONINE-PROTEIN KINASE"/>
    <property type="match status" value="1"/>
</dbReference>
<proteinExistence type="predicted"/>
<evidence type="ECO:0000256" key="5">
    <source>
        <dbReference type="ARBA" id="ARBA00022840"/>
    </source>
</evidence>
<organism evidence="6 7">
    <name type="scientific">Rubroshorea leprosula</name>
    <dbReference type="NCBI Taxonomy" id="152421"/>
    <lineage>
        <taxon>Eukaryota</taxon>
        <taxon>Viridiplantae</taxon>
        <taxon>Streptophyta</taxon>
        <taxon>Embryophyta</taxon>
        <taxon>Tracheophyta</taxon>
        <taxon>Spermatophyta</taxon>
        <taxon>Magnoliopsida</taxon>
        <taxon>eudicotyledons</taxon>
        <taxon>Gunneridae</taxon>
        <taxon>Pentapetalae</taxon>
        <taxon>rosids</taxon>
        <taxon>malvids</taxon>
        <taxon>Malvales</taxon>
        <taxon>Dipterocarpaceae</taxon>
        <taxon>Rubroshorea</taxon>
    </lineage>
</organism>
<evidence type="ECO:0000256" key="2">
    <source>
        <dbReference type="ARBA" id="ARBA00022679"/>
    </source>
</evidence>
<keyword evidence="3" id="KW-0547">Nucleotide-binding</keyword>
<dbReference type="EMBL" id="BPVZ01000378">
    <property type="protein sequence ID" value="GKV50566.1"/>
    <property type="molecule type" value="Genomic_DNA"/>
</dbReference>
<keyword evidence="5" id="KW-0067">ATP-binding</keyword>
<dbReference type="GO" id="GO:0004674">
    <property type="term" value="F:protein serine/threonine kinase activity"/>
    <property type="evidence" value="ECO:0007669"/>
    <property type="project" value="UniProtKB-KW"/>
</dbReference>
<dbReference type="GO" id="GO:0005886">
    <property type="term" value="C:plasma membrane"/>
    <property type="evidence" value="ECO:0007669"/>
    <property type="project" value="TreeGrafter"/>
</dbReference>
<dbReference type="AlphaFoldDB" id="A0AAV5MKV6"/>
<keyword evidence="7" id="KW-1185">Reference proteome</keyword>
<dbReference type="Proteomes" id="UP001054252">
    <property type="component" value="Unassembled WGS sequence"/>
</dbReference>
<evidence type="ECO:0000313" key="6">
    <source>
        <dbReference type="EMBL" id="GKV50566.1"/>
    </source>
</evidence>
<name>A0AAV5MKV6_9ROSI</name>
<protein>
    <submittedName>
        <fullName evidence="6">Uncharacterized protein</fullName>
    </submittedName>
</protein>
<keyword evidence="1" id="KW-0723">Serine/threonine-protein kinase</keyword>
<evidence type="ECO:0000256" key="1">
    <source>
        <dbReference type="ARBA" id="ARBA00022527"/>
    </source>
</evidence>
<keyword evidence="4" id="KW-0418">Kinase</keyword>
<accession>A0AAV5MKV6</accession>
<dbReference type="PANTHER" id="PTHR27002">
    <property type="entry name" value="RECEPTOR-LIKE SERINE/THREONINE-PROTEIN KINASE SD1-8"/>
    <property type="match status" value="1"/>
</dbReference>
<reference evidence="6 7" key="1">
    <citation type="journal article" date="2021" name="Commun. Biol.">
        <title>The genome of Shorea leprosula (Dipterocarpaceae) highlights the ecological relevance of drought in aseasonal tropical rainforests.</title>
        <authorList>
            <person name="Ng K.K.S."/>
            <person name="Kobayashi M.J."/>
            <person name="Fawcett J.A."/>
            <person name="Hatakeyama M."/>
            <person name="Paape T."/>
            <person name="Ng C.H."/>
            <person name="Ang C.C."/>
            <person name="Tnah L.H."/>
            <person name="Lee C.T."/>
            <person name="Nishiyama T."/>
            <person name="Sese J."/>
            <person name="O'Brien M.J."/>
            <person name="Copetti D."/>
            <person name="Mohd Noor M.I."/>
            <person name="Ong R.C."/>
            <person name="Putra M."/>
            <person name="Sireger I.Z."/>
            <person name="Indrioko S."/>
            <person name="Kosugi Y."/>
            <person name="Izuno A."/>
            <person name="Isagi Y."/>
            <person name="Lee S.L."/>
            <person name="Shimizu K.K."/>
        </authorList>
    </citation>
    <scope>NUCLEOTIDE SEQUENCE [LARGE SCALE GENOMIC DNA]</scope>
    <source>
        <strain evidence="6">214</strain>
    </source>
</reference>
<comment type="caution">
    <text evidence="6">The sequence shown here is derived from an EMBL/GenBank/DDBJ whole genome shotgun (WGS) entry which is preliminary data.</text>
</comment>
<keyword evidence="2" id="KW-0808">Transferase</keyword>
<dbReference type="Gene3D" id="3.30.200.20">
    <property type="entry name" value="Phosphorylase Kinase, domain 1"/>
    <property type="match status" value="1"/>
</dbReference>
<evidence type="ECO:0000256" key="4">
    <source>
        <dbReference type="ARBA" id="ARBA00022777"/>
    </source>
</evidence>
<sequence length="161" mass="18613">MFRFTTLSGKECGRIEERQNEEMELQLFELDVMLKATNNFSSNNKLGDGSFGHIYKTLAWLDHLAENSLRGTHRECGFMVLEYEQFSVKSYVFSFGILLREIISGKKNKGSYHLNHRLNLIGNAWRLWKEGKPSELIDSFVLESCTLCEVLRCIHISLLCV</sequence>
<evidence type="ECO:0000313" key="7">
    <source>
        <dbReference type="Proteomes" id="UP001054252"/>
    </source>
</evidence>
<dbReference type="GO" id="GO:0005524">
    <property type="term" value="F:ATP binding"/>
    <property type="evidence" value="ECO:0007669"/>
    <property type="project" value="UniProtKB-KW"/>
</dbReference>
<gene>
    <name evidence="6" type="ORF">SLEP1_g57268</name>
</gene>
<evidence type="ECO:0000256" key="3">
    <source>
        <dbReference type="ARBA" id="ARBA00022741"/>
    </source>
</evidence>